<reference evidence="4" key="1">
    <citation type="submission" date="2021-03" db="EMBL/GenBank/DDBJ databases">
        <title>Roseibium sp. CAU 1637 isolated from Incheon.</title>
        <authorList>
            <person name="Kim W."/>
        </authorList>
    </citation>
    <scope>NUCLEOTIDE SEQUENCE</scope>
    <source>
        <strain evidence="4">CAU 1637</strain>
    </source>
</reference>
<keyword evidence="1 2" id="KW-0238">DNA-binding</keyword>
<keyword evidence="5" id="KW-1185">Reference proteome</keyword>
<comment type="caution">
    <text evidence="4">The sequence shown here is derived from an EMBL/GenBank/DDBJ whole genome shotgun (WGS) entry which is preliminary data.</text>
</comment>
<proteinExistence type="predicted"/>
<dbReference type="Gene3D" id="1.10.10.60">
    <property type="entry name" value="Homeodomain-like"/>
    <property type="match status" value="1"/>
</dbReference>
<accession>A0A939ENF5</accession>
<evidence type="ECO:0000259" key="3">
    <source>
        <dbReference type="PROSITE" id="PS50977"/>
    </source>
</evidence>
<organism evidence="4 5">
    <name type="scientific">Roseibium limicola</name>
    <dbReference type="NCBI Taxonomy" id="2816037"/>
    <lineage>
        <taxon>Bacteria</taxon>
        <taxon>Pseudomonadati</taxon>
        <taxon>Pseudomonadota</taxon>
        <taxon>Alphaproteobacteria</taxon>
        <taxon>Hyphomicrobiales</taxon>
        <taxon>Stappiaceae</taxon>
        <taxon>Roseibium</taxon>
    </lineage>
</organism>
<dbReference type="InterPro" id="IPR001647">
    <property type="entry name" value="HTH_TetR"/>
</dbReference>
<dbReference type="RefSeq" id="WP_206938300.1">
    <property type="nucleotide sequence ID" value="NZ_JAFLNF010000001.1"/>
</dbReference>
<feature type="DNA-binding region" description="H-T-H motif" evidence="2">
    <location>
        <begin position="34"/>
        <end position="53"/>
    </location>
</feature>
<dbReference type="Proteomes" id="UP000664779">
    <property type="component" value="Unassembled WGS sequence"/>
</dbReference>
<dbReference type="PROSITE" id="PS50977">
    <property type="entry name" value="HTH_TETR_2"/>
    <property type="match status" value="1"/>
</dbReference>
<sequence length="209" mass="23899">MTDIANETGWRGSEDVWLQAAHDALIEAGIDGVRIQKLAQRMNLSRTSFYWFFKDRNALLDALIGQWRVKNTGNLIGRTEAYAETIAEAALNLHDCWFDESLFDSRLEFAMRGWGLQSPDVSQAIEEADAARLKALVDLFQRFGFAEEPADVRARTIYLTQIGYITMKVEENLEMRMKRVPAYVETFTGMRPSESELARFYARHGYSPA</sequence>
<evidence type="ECO:0000256" key="1">
    <source>
        <dbReference type="ARBA" id="ARBA00023125"/>
    </source>
</evidence>
<dbReference type="GO" id="GO:0003677">
    <property type="term" value="F:DNA binding"/>
    <property type="evidence" value="ECO:0007669"/>
    <property type="project" value="UniProtKB-UniRule"/>
</dbReference>
<evidence type="ECO:0000256" key="2">
    <source>
        <dbReference type="PROSITE-ProRule" id="PRU00335"/>
    </source>
</evidence>
<name>A0A939ENF5_9HYPH</name>
<gene>
    <name evidence="4" type="ORF">J0X15_03080</name>
</gene>
<dbReference type="EMBL" id="JAFLNF010000001">
    <property type="protein sequence ID" value="MBO0344194.1"/>
    <property type="molecule type" value="Genomic_DNA"/>
</dbReference>
<evidence type="ECO:0000313" key="5">
    <source>
        <dbReference type="Proteomes" id="UP000664779"/>
    </source>
</evidence>
<dbReference type="AlphaFoldDB" id="A0A939ENF5"/>
<protein>
    <submittedName>
        <fullName evidence="4">TetR/AcrR family transcriptional regulator</fullName>
    </submittedName>
</protein>
<dbReference type="InterPro" id="IPR009057">
    <property type="entry name" value="Homeodomain-like_sf"/>
</dbReference>
<feature type="domain" description="HTH tetR-type" evidence="3">
    <location>
        <begin position="11"/>
        <end position="71"/>
    </location>
</feature>
<dbReference type="SUPFAM" id="SSF46689">
    <property type="entry name" value="Homeodomain-like"/>
    <property type="match status" value="1"/>
</dbReference>
<evidence type="ECO:0000313" key="4">
    <source>
        <dbReference type="EMBL" id="MBO0344194.1"/>
    </source>
</evidence>
<dbReference type="Pfam" id="PF00440">
    <property type="entry name" value="TetR_N"/>
    <property type="match status" value="1"/>
</dbReference>